<feature type="region of interest" description="Disordered" evidence="1">
    <location>
        <begin position="1"/>
        <end position="25"/>
    </location>
</feature>
<reference evidence="2 4" key="1">
    <citation type="submission" date="2020-01" db="EMBL/GenBank/DDBJ databases">
        <authorList>
            <consortium name="DOE Joint Genome Institute"/>
            <person name="Haridas S."/>
            <person name="Albert R."/>
            <person name="Binder M."/>
            <person name="Bloem J."/>
            <person name="Labutti K."/>
            <person name="Salamov A."/>
            <person name="Andreopoulos B."/>
            <person name="Baker S.E."/>
            <person name="Barry K."/>
            <person name="Bills G."/>
            <person name="Bluhm B.H."/>
            <person name="Cannon C."/>
            <person name="Castanera R."/>
            <person name="Culley D.E."/>
            <person name="Daum C."/>
            <person name="Ezra D."/>
            <person name="Gonzalez J.B."/>
            <person name="Henrissat B."/>
            <person name="Kuo A."/>
            <person name="Liang C."/>
            <person name="Lipzen A."/>
            <person name="Lutzoni F."/>
            <person name="Magnuson J."/>
            <person name="Mondo S."/>
            <person name="Nolan M."/>
            <person name="Ohm R."/>
            <person name="Pangilinan J."/>
            <person name="Park H.-J."/>
            <person name="Ramirez L."/>
            <person name="Alfaro M."/>
            <person name="Sun H."/>
            <person name="Tritt A."/>
            <person name="Yoshinaga Y."/>
            <person name="Zwiers L.-H."/>
            <person name="Turgeon B.G."/>
            <person name="Goodwin S.B."/>
            <person name="Spatafora J.W."/>
            <person name="Crous P.W."/>
            <person name="Grigoriev I.V."/>
        </authorList>
    </citation>
    <scope>NUCLEOTIDE SEQUENCE</scope>
    <source>
        <strain evidence="2 4">CBS 781.70</strain>
    </source>
</reference>
<accession>A0A6G1FU78</accession>
<evidence type="ECO:0000313" key="2">
    <source>
        <dbReference type="EMBL" id="KAF1809300.1"/>
    </source>
</evidence>
<dbReference type="GeneID" id="54422595"/>
<reference evidence="4" key="3">
    <citation type="submission" date="2025-04" db="UniProtKB">
        <authorList>
            <consortium name="RefSeq"/>
        </authorList>
    </citation>
    <scope>IDENTIFICATION</scope>
    <source>
        <strain evidence="4">CBS 781.70</strain>
    </source>
</reference>
<proteinExistence type="predicted"/>
<dbReference type="AlphaFoldDB" id="A0A6G1FU78"/>
<evidence type="ECO:0000313" key="4">
    <source>
        <dbReference type="RefSeq" id="XP_033530931.1"/>
    </source>
</evidence>
<protein>
    <submittedName>
        <fullName evidence="2 4">Uncharacterized protein</fullName>
    </submittedName>
</protein>
<keyword evidence="3" id="KW-1185">Reference proteome</keyword>
<dbReference type="Proteomes" id="UP000504638">
    <property type="component" value="Unplaced"/>
</dbReference>
<name>A0A6G1FU78_9PEZI</name>
<dbReference type="EMBL" id="ML975174">
    <property type="protein sequence ID" value="KAF1809300.1"/>
    <property type="molecule type" value="Genomic_DNA"/>
</dbReference>
<sequence>MHHCLPQRQTQSPTPNPRCGLDNNFDPPANSPQLEFWLQRQPYLQEYEGQDLLKGKDALINDTRVTKRMVERERWKCMLAPADLQEETKYREVIEDAKVNLQTAESTFCTNLLAPFALPHTPRQYHRQLRLHRRLPRRLGGHGGVGGRGQTPLERAGMLVKIAGAYVLWGVR</sequence>
<evidence type="ECO:0000313" key="3">
    <source>
        <dbReference type="Proteomes" id="UP000504638"/>
    </source>
</evidence>
<dbReference type="RefSeq" id="XP_033530931.1">
    <property type="nucleotide sequence ID" value="XM_033682025.1"/>
</dbReference>
<evidence type="ECO:0000256" key="1">
    <source>
        <dbReference type="SAM" id="MobiDB-lite"/>
    </source>
</evidence>
<organism evidence="2">
    <name type="scientific">Eremomyces bilateralis CBS 781.70</name>
    <dbReference type="NCBI Taxonomy" id="1392243"/>
    <lineage>
        <taxon>Eukaryota</taxon>
        <taxon>Fungi</taxon>
        <taxon>Dikarya</taxon>
        <taxon>Ascomycota</taxon>
        <taxon>Pezizomycotina</taxon>
        <taxon>Dothideomycetes</taxon>
        <taxon>Dothideomycetes incertae sedis</taxon>
        <taxon>Eremomycetales</taxon>
        <taxon>Eremomycetaceae</taxon>
        <taxon>Eremomyces</taxon>
    </lineage>
</organism>
<gene>
    <name evidence="2 4" type="ORF">P152DRAFT_484818</name>
</gene>
<reference evidence="4" key="2">
    <citation type="submission" date="2020-04" db="EMBL/GenBank/DDBJ databases">
        <authorList>
            <consortium name="NCBI Genome Project"/>
        </authorList>
    </citation>
    <scope>NUCLEOTIDE SEQUENCE</scope>
    <source>
        <strain evidence="4">CBS 781.70</strain>
    </source>
</reference>